<dbReference type="RefSeq" id="WP_269421557.1">
    <property type="nucleotide sequence ID" value="NZ_JAPWGY010000001.1"/>
</dbReference>
<comment type="caution">
    <text evidence="3">The sequence shown here is derived from an EMBL/GenBank/DDBJ whole genome shotgun (WGS) entry which is preliminary data.</text>
</comment>
<name>A0ABT4LE15_9PROT</name>
<keyword evidence="2" id="KW-1133">Transmembrane helix</keyword>
<feature type="transmembrane region" description="Helical" evidence="2">
    <location>
        <begin position="89"/>
        <end position="108"/>
    </location>
</feature>
<feature type="transmembrane region" description="Helical" evidence="2">
    <location>
        <begin position="162"/>
        <end position="182"/>
    </location>
</feature>
<evidence type="ECO:0000313" key="3">
    <source>
        <dbReference type="EMBL" id="MCZ4279348.1"/>
    </source>
</evidence>
<dbReference type="SUPFAM" id="SSF53335">
    <property type="entry name" value="S-adenosyl-L-methionine-dependent methyltransferases"/>
    <property type="match status" value="1"/>
</dbReference>
<feature type="transmembrane region" description="Helical" evidence="2">
    <location>
        <begin position="355"/>
        <end position="379"/>
    </location>
</feature>
<reference evidence="3" key="1">
    <citation type="submission" date="2022-12" db="EMBL/GenBank/DDBJ databases">
        <title>Bacterial isolates from different developmental stages of Nematostella vectensis.</title>
        <authorList>
            <person name="Fraune S."/>
        </authorList>
    </citation>
    <scope>NUCLEOTIDE SEQUENCE</scope>
    <source>
        <strain evidence="3">G21630-S1</strain>
    </source>
</reference>
<dbReference type="NCBIfam" id="NF037959">
    <property type="entry name" value="MFS_SpdSyn"/>
    <property type="match status" value="1"/>
</dbReference>
<dbReference type="Proteomes" id="UP001069802">
    <property type="component" value="Unassembled WGS sequence"/>
</dbReference>
<dbReference type="SUPFAM" id="SSF103473">
    <property type="entry name" value="MFS general substrate transporter"/>
    <property type="match status" value="1"/>
</dbReference>
<keyword evidence="2" id="KW-0812">Transmembrane</keyword>
<sequence length="774" mass="85467">MQKTNVAETVVPRQSNQQAWLVRGLFVLTLCLSAFLLFLIQPQFTKLVLPLLGGAPAIWNTAMVFFQALLLAGYIYAHFLSEKFSLKHQILIHLAIMLMAALALPIAISEHFTSPSENWPTVWLLGLFMVSIGAPFFIISANAPLLQNWFRSSGDPSAADPYFLYAASNIGSMTALFAYPLLIEIQFGLSTQGVLWSGGFALLFGLILICGLLLKKQPLSITSDVQEGLELSPHSKPAVTTYLSWILLGLIPSALLLSVTNKITTDLIAMPLLWVIPLALYLLTFVIAFAQKPWISNRTINLLAPYFLLAAAIYNIIALSVPTILFFLAGNLVCFFVIALYCHSQLVARRPDARYLTRFYIAMSLGGVLGGILVGILAPLVFSDIYEYALLLIVAALLMPQSDNPKAILFNKLLGKKAETALADILLPVLVLVSFGLVRLAKTQLDFGLELVTFGLFTLIIILLVEGIGRPVRFTLGIVFCLFYSGQLGLQGKQRIFHERSFFGVYSVRETVLEDLSGESVRIAKHGTTVHGIQVTSSLEPLSYYHRNSGVGRLFEAYENKGFQPQKIGAIGLGAGTVLCYGQEHQQWTFFEIDPLVERLARNTNIFTYLENCPARAEVIIGDGRLSLQNVPDGTYDLLIADAFSSDAIPLHLLTKEAFEIYGNKVDSKGIILLHISNRFFDLEAAVATTAQITGLHSRIYRYIPTSEQAKNNPHHFLSSWVALSKDRNTLDHLIPLGNPGGKADTPNIWRELANDPDTKVWTDDYSNILSALK</sequence>
<feature type="transmembrane region" description="Helical" evidence="2">
    <location>
        <begin position="324"/>
        <end position="343"/>
    </location>
</feature>
<keyword evidence="1" id="KW-0620">Polyamine biosynthesis</keyword>
<evidence type="ECO:0000256" key="2">
    <source>
        <dbReference type="SAM" id="Phobius"/>
    </source>
</evidence>
<proteinExistence type="predicted"/>
<feature type="transmembrane region" description="Helical" evidence="2">
    <location>
        <begin position="57"/>
        <end position="77"/>
    </location>
</feature>
<dbReference type="InterPro" id="IPR036259">
    <property type="entry name" value="MFS_trans_sf"/>
</dbReference>
<dbReference type="PANTHER" id="PTHR43317">
    <property type="entry name" value="THERMOSPERMINE SYNTHASE ACAULIS5"/>
    <property type="match status" value="1"/>
</dbReference>
<feature type="transmembrane region" description="Helical" evidence="2">
    <location>
        <begin position="194"/>
        <end position="214"/>
    </location>
</feature>
<feature type="transmembrane region" description="Helical" evidence="2">
    <location>
        <begin position="120"/>
        <end position="141"/>
    </location>
</feature>
<dbReference type="InterPro" id="IPR029063">
    <property type="entry name" value="SAM-dependent_MTases_sf"/>
</dbReference>
<dbReference type="EMBL" id="JAPWGY010000001">
    <property type="protein sequence ID" value="MCZ4279348.1"/>
    <property type="molecule type" value="Genomic_DNA"/>
</dbReference>
<keyword evidence="4" id="KW-1185">Reference proteome</keyword>
<feature type="transmembrane region" description="Helical" evidence="2">
    <location>
        <begin position="20"/>
        <end position="41"/>
    </location>
</feature>
<organism evidence="3 4">
    <name type="scientific">Kiloniella laminariae</name>
    <dbReference type="NCBI Taxonomy" id="454162"/>
    <lineage>
        <taxon>Bacteria</taxon>
        <taxon>Pseudomonadati</taxon>
        <taxon>Pseudomonadota</taxon>
        <taxon>Alphaproteobacteria</taxon>
        <taxon>Rhodospirillales</taxon>
        <taxon>Kiloniellaceae</taxon>
        <taxon>Kiloniella</taxon>
    </lineage>
</organism>
<feature type="transmembrane region" description="Helical" evidence="2">
    <location>
        <begin position="447"/>
        <end position="465"/>
    </location>
</feature>
<dbReference type="PANTHER" id="PTHR43317:SF1">
    <property type="entry name" value="THERMOSPERMINE SYNTHASE ACAULIS5"/>
    <property type="match status" value="1"/>
</dbReference>
<feature type="transmembrane region" description="Helical" evidence="2">
    <location>
        <begin position="242"/>
        <end position="260"/>
    </location>
</feature>
<feature type="transmembrane region" description="Helical" evidence="2">
    <location>
        <begin position="421"/>
        <end position="441"/>
    </location>
</feature>
<evidence type="ECO:0000313" key="4">
    <source>
        <dbReference type="Proteomes" id="UP001069802"/>
    </source>
</evidence>
<feature type="transmembrane region" description="Helical" evidence="2">
    <location>
        <begin position="272"/>
        <end position="290"/>
    </location>
</feature>
<protein>
    <submittedName>
        <fullName evidence="3">Fused MFS/spermidine synthase</fullName>
    </submittedName>
</protein>
<evidence type="ECO:0000256" key="1">
    <source>
        <dbReference type="ARBA" id="ARBA00023115"/>
    </source>
</evidence>
<keyword evidence="2" id="KW-0472">Membrane</keyword>
<dbReference type="Gene3D" id="3.40.50.150">
    <property type="entry name" value="Vaccinia Virus protein VP39"/>
    <property type="match status" value="1"/>
</dbReference>
<feature type="transmembrane region" description="Helical" evidence="2">
    <location>
        <begin position="302"/>
        <end position="318"/>
    </location>
</feature>
<gene>
    <name evidence="3" type="ORF">O4H49_01080</name>
</gene>
<accession>A0ABT4LE15</accession>